<organism evidence="3">
    <name type="scientific">marine sediment metagenome</name>
    <dbReference type="NCBI Taxonomy" id="412755"/>
    <lineage>
        <taxon>unclassified sequences</taxon>
        <taxon>metagenomes</taxon>
        <taxon>ecological metagenomes</taxon>
    </lineage>
</organism>
<dbReference type="GO" id="GO:0016491">
    <property type="term" value="F:oxidoreductase activity"/>
    <property type="evidence" value="ECO:0007669"/>
    <property type="project" value="UniProtKB-KW"/>
</dbReference>
<gene>
    <name evidence="3" type="ORF">S03H2_12600</name>
</gene>
<keyword evidence="1" id="KW-0560">Oxidoreductase</keyword>
<dbReference type="InterPro" id="IPR011766">
    <property type="entry name" value="TPP_enzyme_TPP-bd"/>
</dbReference>
<dbReference type="InterPro" id="IPR029061">
    <property type="entry name" value="THDP-binding"/>
</dbReference>
<accession>X1GZT4</accession>
<dbReference type="PANTHER" id="PTHR42897">
    <property type="entry name" value="PYRUVATE SYNTHASE SUBUNIT PORB"/>
    <property type="match status" value="1"/>
</dbReference>
<dbReference type="Pfam" id="PF02775">
    <property type="entry name" value="TPP_enzyme_C"/>
    <property type="match status" value="1"/>
</dbReference>
<dbReference type="InterPro" id="IPR051479">
    <property type="entry name" value="PorB-like"/>
</dbReference>
<evidence type="ECO:0000256" key="1">
    <source>
        <dbReference type="ARBA" id="ARBA00023002"/>
    </source>
</evidence>
<dbReference type="EMBL" id="BARU01006404">
    <property type="protein sequence ID" value="GAH47114.1"/>
    <property type="molecule type" value="Genomic_DNA"/>
</dbReference>
<proteinExistence type="predicted"/>
<dbReference type="AlphaFoldDB" id="X1GZT4"/>
<feature type="domain" description="Thiamine pyrophosphate enzyme TPP-binding" evidence="2">
    <location>
        <begin position="71"/>
        <end position="147"/>
    </location>
</feature>
<dbReference type="Gene3D" id="3.40.50.970">
    <property type="match status" value="2"/>
</dbReference>
<name>X1GZT4_9ZZZZ</name>
<dbReference type="GO" id="GO:0030976">
    <property type="term" value="F:thiamine pyrophosphate binding"/>
    <property type="evidence" value="ECO:0007669"/>
    <property type="project" value="InterPro"/>
</dbReference>
<sequence>MVKLKEALESCQEEFFLPGNSCCAGCGLEIALRWAMKALGHNTALISPASCLNVVVGLWPKAAPNFPFTNMAFAAAAAAATGMSAAFKAKNYRFPGKVWEKMTTLVFAGDGGTTDIGIQGLSGAAERNSDFIYCCYDNEAYMNTGIQ</sequence>
<dbReference type="SUPFAM" id="SSF52518">
    <property type="entry name" value="Thiamin diphosphate-binding fold (THDP-binding)"/>
    <property type="match status" value="1"/>
</dbReference>
<feature type="non-terminal residue" evidence="3">
    <location>
        <position position="147"/>
    </location>
</feature>
<evidence type="ECO:0000259" key="2">
    <source>
        <dbReference type="Pfam" id="PF02775"/>
    </source>
</evidence>
<evidence type="ECO:0000313" key="3">
    <source>
        <dbReference type="EMBL" id="GAH47114.1"/>
    </source>
</evidence>
<reference evidence="3" key="1">
    <citation type="journal article" date="2014" name="Front. Microbiol.">
        <title>High frequency of phylogenetically diverse reductive dehalogenase-homologous genes in deep subseafloor sedimentary metagenomes.</title>
        <authorList>
            <person name="Kawai M."/>
            <person name="Futagami T."/>
            <person name="Toyoda A."/>
            <person name="Takaki Y."/>
            <person name="Nishi S."/>
            <person name="Hori S."/>
            <person name="Arai W."/>
            <person name="Tsubouchi T."/>
            <person name="Morono Y."/>
            <person name="Uchiyama I."/>
            <person name="Ito T."/>
            <person name="Fujiyama A."/>
            <person name="Inagaki F."/>
            <person name="Takami H."/>
        </authorList>
    </citation>
    <scope>NUCLEOTIDE SEQUENCE</scope>
    <source>
        <strain evidence="3">Expedition CK06-06</strain>
    </source>
</reference>
<comment type="caution">
    <text evidence="3">The sequence shown here is derived from an EMBL/GenBank/DDBJ whole genome shotgun (WGS) entry which is preliminary data.</text>
</comment>
<dbReference type="PANTHER" id="PTHR42897:SF1">
    <property type="entry name" value="2-OXOACID OXIDOREDUCTASE (FERREDOXIN)"/>
    <property type="match status" value="1"/>
</dbReference>
<protein>
    <recommendedName>
        <fullName evidence="2">Thiamine pyrophosphate enzyme TPP-binding domain-containing protein</fullName>
    </recommendedName>
</protein>